<evidence type="ECO:0000313" key="1">
    <source>
        <dbReference type="EMBL" id="HIZ31910.1"/>
    </source>
</evidence>
<reference evidence="1" key="2">
    <citation type="submission" date="2021-04" db="EMBL/GenBank/DDBJ databases">
        <authorList>
            <person name="Gilroy R."/>
        </authorList>
    </citation>
    <scope>NUCLEOTIDE SEQUENCE</scope>
    <source>
        <strain evidence="1">ChiGjej4B4-18154</strain>
    </source>
</reference>
<reference evidence="1" key="1">
    <citation type="journal article" date="2021" name="PeerJ">
        <title>Extensive microbial diversity within the chicken gut microbiome revealed by metagenomics and culture.</title>
        <authorList>
            <person name="Gilroy R."/>
            <person name="Ravi A."/>
            <person name="Getino M."/>
            <person name="Pursley I."/>
            <person name="Horton D.L."/>
            <person name="Alikhan N.F."/>
            <person name="Baker D."/>
            <person name="Gharbi K."/>
            <person name="Hall N."/>
            <person name="Watson M."/>
            <person name="Adriaenssens E.M."/>
            <person name="Foster-Nyarko E."/>
            <person name="Jarju S."/>
            <person name="Secka A."/>
            <person name="Antonio M."/>
            <person name="Oren A."/>
            <person name="Chaudhuri R.R."/>
            <person name="La Ragione R."/>
            <person name="Hildebrand F."/>
            <person name="Pallen M.J."/>
        </authorList>
    </citation>
    <scope>NUCLEOTIDE SEQUENCE</scope>
    <source>
        <strain evidence="1">ChiGjej4B4-18154</strain>
    </source>
</reference>
<dbReference type="EMBL" id="DXBV01000118">
    <property type="protein sequence ID" value="HIZ31910.1"/>
    <property type="molecule type" value="Genomic_DNA"/>
</dbReference>
<dbReference type="AlphaFoldDB" id="A0A9D2IZY2"/>
<accession>A0A9D2IZY2</accession>
<dbReference type="RefSeq" id="WP_394966418.1">
    <property type="nucleotide sequence ID" value="NZ_CALXHM010000002.1"/>
</dbReference>
<dbReference type="Proteomes" id="UP000824035">
    <property type="component" value="Unassembled WGS sequence"/>
</dbReference>
<dbReference type="InterPro" id="IPR029068">
    <property type="entry name" value="Glyas_Bleomycin-R_OHBP_Dase"/>
</dbReference>
<protein>
    <submittedName>
        <fullName evidence="1">VOC family protein</fullName>
    </submittedName>
</protein>
<sequence length="115" mass="12103">MAEFSLAHVGINAQNAEEALRTAELFGALFGFEVKAGNSSVFAGSGVEVMKEPYKGTHGHIAIGTPNVAEAQRELEAKGFAFDPSTAKYLADGTLNAIYLADEICGFAVHLVGKK</sequence>
<evidence type="ECO:0000313" key="2">
    <source>
        <dbReference type="Proteomes" id="UP000824035"/>
    </source>
</evidence>
<dbReference type="CDD" id="cd06587">
    <property type="entry name" value="VOC"/>
    <property type="match status" value="1"/>
</dbReference>
<dbReference type="SUPFAM" id="SSF54593">
    <property type="entry name" value="Glyoxalase/Bleomycin resistance protein/Dihydroxybiphenyl dioxygenase"/>
    <property type="match status" value="1"/>
</dbReference>
<comment type="caution">
    <text evidence="1">The sequence shown here is derived from an EMBL/GenBank/DDBJ whole genome shotgun (WGS) entry which is preliminary data.</text>
</comment>
<gene>
    <name evidence="1" type="ORF">H9813_11860</name>
</gene>
<proteinExistence type="predicted"/>
<name>A0A9D2IZY2_9FIRM</name>
<organism evidence="1 2">
    <name type="scientific">Candidatus Allofournierella merdipullorum</name>
    <dbReference type="NCBI Taxonomy" id="2838595"/>
    <lineage>
        <taxon>Bacteria</taxon>
        <taxon>Bacillati</taxon>
        <taxon>Bacillota</taxon>
        <taxon>Clostridia</taxon>
        <taxon>Eubacteriales</taxon>
        <taxon>Oscillospiraceae</taxon>
        <taxon>Allofournierella</taxon>
    </lineage>
</organism>